<dbReference type="FunFam" id="3.30.565.10:FF:000075">
    <property type="entry name" value="MORC family CW-type zinc finger protein 4"/>
    <property type="match status" value="1"/>
</dbReference>
<dbReference type="GO" id="GO:0031047">
    <property type="term" value="P:regulatory ncRNA-mediated gene silencing"/>
    <property type="evidence" value="ECO:0007669"/>
    <property type="project" value="UniProtKB-KW"/>
</dbReference>
<keyword evidence="12" id="KW-0234">DNA repair</keyword>
<evidence type="ECO:0000313" key="18">
    <source>
        <dbReference type="Proteomes" id="UP001177140"/>
    </source>
</evidence>
<protein>
    <recommendedName>
        <fullName evidence="16">Morc S5 domain-containing protein</fullName>
    </recommendedName>
</protein>
<evidence type="ECO:0000256" key="12">
    <source>
        <dbReference type="ARBA" id="ARBA00023204"/>
    </source>
</evidence>
<comment type="similarity">
    <text evidence="2">Belongs to the MORC ATPase protein family.</text>
</comment>
<keyword evidence="4" id="KW-0547">Nucleotide-binding</keyword>
<dbReference type="PANTHER" id="PTHR23336">
    <property type="entry name" value="ZINC FINGER CW-TYPE COILED-COIL DOMAIN PROTEIN 3"/>
    <property type="match status" value="1"/>
</dbReference>
<feature type="coiled-coil region" evidence="14">
    <location>
        <begin position="702"/>
        <end position="729"/>
    </location>
</feature>
<dbReference type="AlphaFoldDB" id="A0AA41RZ92"/>
<keyword evidence="10 14" id="KW-0175">Coiled coil</keyword>
<organism evidence="17 18">
    <name type="scientific">Papaver nudicaule</name>
    <name type="common">Iceland poppy</name>
    <dbReference type="NCBI Taxonomy" id="74823"/>
    <lineage>
        <taxon>Eukaryota</taxon>
        <taxon>Viridiplantae</taxon>
        <taxon>Streptophyta</taxon>
        <taxon>Embryophyta</taxon>
        <taxon>Tracheophyta</taxon>
        <taxon>Spermatophyta</taxon>
        <taxon>Magnoliopsida</taxon>
        <taxon>Ranunculales</taxon>
        <taxon>Papaveraceae</taxon>
        <taxon>Papaveroideae</taxon>
        <taxon>Papaver</taxon>
    </lineage>
</organism>
<evidence type="ECO:0000313" key="17">
    <source>
        <dbReference type="EMBL" id="MCL7027526.1"/>
    </source>
</evidence>
<keyword evidence="6" id="KW-0227">DNA damage</keyword>
<dbReference type="Pfam" id="PF13589">
    <property type="entry name" value="HATPase_c_3"/>
    <property type="match status" value="1"/>
</dbReference>
<dbReference type="Gene3D" id="3.30.565.10">
    <property type="entry name" value="Histidine kinase-like ATPase, C-terminal domain"/>
    <property type="match status" value="1"/>
</dbReference>
<evidence type="ECO:0000256" key="13">
    <source>
        <dbReference type="ARBA" id="ARBA00023242"/>
    </source>
</evidence>
<dbReference type="GO" id="GO:0031349">
    <property type="term" value="P:positive regulation of defense response"/>
    <property type="evidence" value="ECO:0007669"/>
    <property type="project" value="UniProtKB-ARBA"/>
</dbReference>
<dbReference type="PANTHER" id="PTHR23336:SF50">
    <property type="entry name" value="PROTEIN MICRORCHIDIA 1-RELATED"/>
    <property type="match status" value="1"/>
</dbReference>
<keyword evidence="8" id="KW-0067">ATP-binding</keyword>
<comment type="caution">
    <text evidence="17">The sequence shown here is derived from an EMBL/GenBank/DDBJ whole genome shotgun (WGS) entry which is preliminary data.</text>
</comment>
<evidence type="ECO:0000256" key="4">
    <source>
        <dbReference type="ARBA" id="ARBA00022741"/>
    </source>
</evidence>
<dbReference type="InterPro" id="IPR041006">
    <property type="entry name" value="Morc_S5"/>
</dbReference>
<dbReference type="SUPFAM" id="SSF55874">
    <property type="entry name" value="ATPase domain of HSP90 chaperone/DNA topoisomerase II/histidine kinase"/>
    <property type="match status" value="1"/>
</dbReference>
<keyword evidence="5" id="KW-0255">Endonuclease</keyword>
<evidence type="ECO:0000256" key="5">
    <source>
        <dbReference type="ARBA" id="ARBA00022759"/>
    </source>
</evidence>
<dbReference type="EMBL" id="JAJJMA010069186">
    <property type="protein sequence ID" value="MCL7027526.1"/>
    <property type="molecule type" value="Genomic_DNA"/>
</dbReference>
<evidence type="ECO:0000256" key="8">
    <source>
        <dbReference type="ARBA" id="ARBA00022840"/>
    </source>
</evidence>
<dbReference type="GO" id="GO:0005634">
    <property type="term" value="C:nucleus"/>
    <property type="evidence" value="ECO:0007669"/>
    <property type="project" value="UniProtKB-SubCell"/>
</dbReference>
<feature type="domain" description="Morc S5" evidence="16">
    <location>
        <begin position="337"/>
        <end position="476"/>
    </location>
</feature>
<evidence type="ECO:0000256" key="14">
    <source>
        <dbReference type="SAM" id="Coils"/>
    </source>
</evidence>
<keyword evidence="18" id="KW-1185">Reference proteome</keyword>
<evidence type="ECO:0000256" key="7">
    <source>
        <dbReference type="ARBA" id="ARBA00022801"/>
    </source>
</evidence>
<evidence type="ECO:0000256" key="6">
    <source>
        <dbReference type="ARBA" id="ARBA00022763"/>
    </source>
</evidence>
<dbReference type="GO" id="GO:0004519">
    <property type="term" value="F:endonuclease activity"/>
    <property type="evidence" value="ECO:0007669"/>
    <property type="project" value="UniProtKB-KW"/>
</dbReference>
<evidence type="ECO:0000259" key="16">
    <source>
        <dbReference type="Pfam" id="PF17942"/>
    </source>
</evidence>
<sequence>MSREIVPNPVDVVELESSSDDNDGSNDRRRRRSENEQQEEEQSTVAVGVSSDHEAPNQSRVCRSFWKAGDYQVRHTKSAPPRGELEHARVHPKFLHTNATSHKWAFGAIAELLDNAVDEISNGATFVKVDEICNKRDNSPALCFLDNGGGMDPQSMRQCMSLGYSSKKANTTIGQYGNGFKTSTMRLGSDVIVFSRAVRGSHVTQSIGLLSYTFLRRTGQDDVIVPMVDFKISGNQAHPILYGSEDDWSSNLNLILEWSPFSSQNKLMQQFDDIGVHGTKIIIYNLWLDDDGIMELDFNSDKEDICLRDEFPSEKGLIGQSYMNNELKSHISYQSRFSLRAYASILYLRRFTNFDVILRGVPVQQYIIAENLNATEVFKYKPQIGMAGKEVSVETTMGFVEESPLLGVTGFNVYHKNRLIRPFWKVTADHSSKGRCAIGVLEANFIEPAHDKQDFERSALFLRLETWLKQLILKYWANKCHLAGFWSPIPETRSRQKELTEKQPIYRNNYKRAGSRKEWPSHQHDIDVSDYPVEEIYLDQSAVVGLAVPTNVRHTFGDAEPFVGLATNSYEESSGLPPSWQEDNQPINMNRGTGSRKEWPSYQHDIELSNSEEICLDQPAVIGLAAITNARHEFGNAPPVGCMAAHTSPIIGLAANSSTELQPITGLAATGSTCTNGESLDGSSSRVINQLCEENLKLFMRCDEHRQKEVALKNTVEDLEGKLIEAKSRLSQISLHLENQKKKVSMDQRQKAV</sequence>
<keyword evidence="11" id="KW-0943">RNA-mediated gene silencing</keyword>
<evidence type="ECO:0000256" key="11">
    <source>
        <dbReference type="ARBA" id="ARBA00023158"/>
    </source>
</evidence>
<dbReference type="GO" id="GO:0006281">
    <property type="term" value="P:DNA repair"/>
    <property type="evidence" value="ECO:0007669"/>
    <property type="project" value="UniProtKB-KW"/>
</dbReference>
<dbReference type="GO" id="GO:0005524">
    <property type="term" value="F:ATP binding"/>
    <property type="evidence" value="ECO:0007669"/>
    <property type="project" value="UniProtKB-KW"/>
</dbReference>
<evidence type="ECO:0000256" key="2">
    <source>
        <dbReference type="ARBA" id="ARBA00007845"/>
    </source>
</evidence>
<dbReference type="Pfam" id="PF17942">
    <property type="entry name" value="Morc6_S5"/>
    <property type="match status" value="1"/>
</dbReference>
<keyword evidence="13" id="KW-0539">Nucleus</keyword>
<proteinExistence type="inferred from homology"/>
<feature type="compositionally biased region" description="Acidic residues" evidence="15">
    <location>
        <begin position="13"/>
        <end position="24"/>
    </location>
</feature>
<evidence type="ECO:0000256" key="10">
    <source>
        <dbReference type="ARBA" id="ARBA00023054"/>
    </source>
</evidence>
<keyword evidence="3" id="KW-0540">Nuclease</keyword>
<keyword evidence="7" id="KW-0378">Hydrolase</keyword>
<gene>
    <name evidence="17" type="ORF">MKW94_009073</name>
</gene>
<evidence type="ECO:0000256" key="1">
    <source>
        <dbReference type="ARBA" id="ARBA00004123"/>
    </source>
</evidence>
<dbReference type="InterPro" id="IPR045261">
    <property type="entry name" value="MORC_ATPase"/>
</dbReference>
<dbReference type="GO" id="GO:0006325">
    <property type="term" value="P:chromatin organization"/>
    <property type="evidence" value="ECO:0007669"/>
    <property type="project" value="UniProtKB-KW"/>
</dbReference>
<comment type="subcellular location">
    <subcellularLocation>
        <location evidence="1">Nucleus</location>
    </subcellularLocation>
</comment>
<evidence type="ECO:0000256" key="9">
    <source>
        <dbReference type="ARBA" id="ARBA00022853"/>
    </source>
</evidence>
<reference evidence="17" key="1">
    <citation type="submission" date="2022-03" db="EMBL/GenBank/DDBJ databases">
        <title>A functionally conserved STORR gene fusion in Papaver species that diverged 16.8 million years ago.</title>
        <authorList>
            <person name="Catania T."/>
        </authorList>
    </citation>
    <scope>NUCLEOTIDE SEQUENCE</scope>
    <source>
        <strain evidence="17">S-191538</strain>
    </source>
</reference>
<keyword evidence="9" id="KW-0156">Chromatin regulator</keyword>
<dbReference type="GO" id="GO:0016887">
    <property type="term" value="F:ATP hydrolysis activity"/>
    <property type="evidence" value="ECO:0007669"/>
    <property type="project" value="InterPro"/>
</dbReference>
<name>A0AA41RZ92_PAPNU</name>
<evidence type="ECO:0000256" key="3">
    <source>
        <dbReference type="ARBA" id="ARBA00022722"/>
    </source>
</evidence>
<evidence type="ECO:0000256" key="15">
    <source>
        <dbReference type="SAM" id="MobiDB-lite"/>
    </source>
</evidence>
<feature type="region of interest" description="Disordered" evidence="15">
    <location>
        <begin position="1"/>
        <end position="58"/>
    </location>
</feature>
<dbReference type="InterPro" id="IPR036890">
    <property type="entry name" value="HATPase_C_sf"/>
</dbReference>
<dbReference type="Proteomes" id="UP001177140">
    <property type="component" value="Unassembled WGS sequence"/>
</dbReference>
<accession>A0AA41RZ92</accession>